<evidence type="ECO:0000256" key="2">
    <source>
        <dbReference type="ARBA" id="ARBA00022540"/>
    </source>
</evidence>
<feature type="compositionally biased region" description="Basic and acidic residues" evidence="4">
    <location>
        <begin position="154"/>
        <end position="164"/>
    </location>
</feature>
<feature type="compositionally biased region" description="Polar residues" evidence="4">
    <location>
        <begin position="863"/>
        <end position="886"/>
    </location>
</feature>
<dbReference type="GO" id="GO:0003723">
    <property type="term" value="F:RNA binding"/>
    <property type="evidence" value="ECO:0007669"/>
    <property type="project" value="InterPro"/>
</dbReference>
<dbReference type="AlphaFoldDB" id="A0AA38FLL8"/>
<evidence type="ECO:0000256" key="1">
    <source>
        <dbReference type="ARBA" id="ARBA00022490"/>
    </source>
</evidence>
<reference evidence="6 7" key="1">
    <citation type="journal article" date="2021" name="Nat. Plants">
        <title>The Taxus genome provides insights into paclitaxel biosynthesis.</title>
        <authorList>
            <person name="Xiong X."/>
            <person name="Gou J."/>
            <person name="Liao Q."/>
            <person name="Li Y."/>
            <person name="Zhou Q."/>
            <person name="Bi G."/>
            <person name="Li C."/>
            <person name="Du R."/>
            <person name="Wang X."/>
            <person name="Sun T."/>
            <person name="Guo L."/>
            <person name="Liang H."/>
            <person name="Lu P."/>
            <person name="Wu Y."/>
            <person name="Zhang Z."/>
            <person name="Ro D.K."/>
            <person name="Shang Y."/>
            <person name="Huang S."/>
            <person name="Yan J."/>
        </authorList>
    </citation>
    <scope>NUCLEOTIDE SEQUENCE [LARGE SCALE GENOMIC DNA]</scope>
    <source>
        <strain evidence="6">Ta-2019</strain>
    </source>
</reference>
<dbReference type="InterPro" id="IPR008905">
    <property type="entry name" value="EIF3C_N_dom"/>
</dbReference>
<organism evidence="6 7">
    <name type="scientific">Taxus chinensis</name>
    <name type="common">Chinese yew</name>
    <name type="synonym">Taxus wallichiana var. chinensis</name>
    <dbReference type="NCBI Taxonomy" id="29808"/>
    <lineage>
        <taxon>Eukaryota</taxon>
        <taxon>Viridiplantae</taxon>
        <taxon>Streptophyta</taxon>
        <taxon>Embryophyta</taxon>
        <taxon>Tracheophyta</taxon>
        <taxon>Spermatophyta</taxon>
        <taxon>Pinopsida</taxon>
        <taxon>Pinidae</taxon>
        <taxon>Conifers II</taxon>
        <taxon>Cupressales</taxon>
        <taxon>Taxaceae</taxon>
        <taxon>Taxus</taxon>
    </lineage>
</organism>
<keyword evidence="7" id="KW-1185">Reference proteome</keyword>
<feature type="compositionally biased region" description="Low complexity" evidence="4">
    <location>
        <begin position="135"/>
        <end position="146"/>
    </location>
</feature>
<dbReference type="GO" id="GO:0003743">
    <property type="term" value="F:translation initiation factor activity"/>
    <property type="evidence" value="ECO:0007669"/>
    <property type="project" value="UniProtKB-KW"/>
</dbReference>
<feature type="compositionally biased region" description="Acidic residues" evidence="4">
    <location>
        <begin position="1"/>
        <end position="20"/>
    </location>
</feature>
<dbReference type="PROSITE" id="PS50250">
    <property type="entry name" value="PCI"/>
    <property type="match status" value="1"/>
</dbReference>
<protein>
    <recommendedName>
        <fullName evidence="5">PCI domain-containing protein</fullName>
    </recommendedName>
</protein>
<accession>A0AA38FLL8</accession>
<dbReference type="PANTHER" id="PTHR13937:SF0">
    <property type="entry name" value="EUKARYOTIC TRANSLATION INITIATION FACTOR 3 SUBUNIT C-RELATED"/>
    <property type="match status" value="1"/>
</dbReference>
<dbReference type="InterPro" id="IPR036390">
    <property type="entry name" value="WH_DNA-bd_sf"/>
</dbReference>
<dbReference type="PANTHER" id="PTHR13937">
    <property type="entry name" value="EUKARYOTIC TRANSLATION INITATION FACTOR 3, SUBUNIT 8 EIF3S8 -RELATED"/>
    <property type="match status" value="1"/>
</dbReference>
<dbReference type="GO" id="GO:0005852">
    <property type="term" value="C:eukaryotic translation initiation factor 3 complex"/>
    <property type="evidence" value="ECO:0007669"/>
    <property type="project" value="InterPro"/>
</dbReference>
<feature type="non-terminal residue" evidence="6">
    <location>
        <position position="1"/>
    </location>
</feature>
<keyword evidence="2" id="KW-0396">Initiation factor</keyword>
<dbReference type="SUPFAM" id="SSF46785">
    <property type="entry name" value="Winged helix' DNA-binding domain"/>
    <property type="match status" value="1"/>
</dbReference>
<evidence type="ECO:0000313" key="7">
    <source>
        <dbReference type="Proteomes" id="UP000824469"/>
    </source>
</evidence>
<dbReference type="InterPro" id="IPR027516">
    <property type="entry name" value="EIF3C"/>
</dbReference>
<dbReference type="Proteomes" id="UP000824469">
    <property type="component" value="Unassembled WGS sequence"/>
</dbReference>
<feature type="region of interest" description="Disordered" evidence="4">
    <location>
        <begin position="1"/>
        <end position="56"/>
    </location>
</feature>
<dbReference type="Pfam" id="PF05470">
    <property type="entry name" value="eIF-3c_N"/>
    <property type="match status" value="1"/>
</dbReference>
<gene>
    <name evidence="6" type="ORF">KI387_010570</name>
</gene>
<evidence type="ECO:0000259" key="5">
    <source>
        <dbReference type="PROSITE" id="PS50250"/>
    </source>
</evidence>
<keyword evidence="3" id="KW-0648">Protein biosynthesis</keyword>
<comment type="caution">
    <text evidence="6">The sequence shown here is derived from an EMBL/GenBank/DDBJ whole genome shotgun (WGS) entry which is preliminary data.</text>
</comment>
<dbReference type="OMA" id="CQIEVLV"/>
<dbReference type="InterPro" id="IPR000717">
    <property type="entry name" value="PCI_dom"/>
</dbReference>
<dbReference type="EMBL" id="JAHRHJ020000008">
    <property type="protein sequence ID" value="KAH9306166.1"/>
    <property type="molecule type" value="Genomic_DNA"/>
</dbReference>
<feature type="compositionally biased region" description="Polar residues" evidence="4">
    <location>
        <begin position="30"/>
        <end position="40"/>
    </location>
</feature>
<dbReference type="Pfam" id="PF01399">
    <property type="entry name" value="PCI"/>
    <property type="match status" value="1"/>
</dbReference>
<feature type="domain" description="PCI" evidence="5">
    <location>
        <begin position="637"/>
        <end position="809"/>
    </location>
</feature>
<evidence type="ECO:0000313" key="6">
    <source>
        <dbReference type="EMBL" id="KAH9306166.1"/>
    </source>
</evidence>
<evidence type="ECO:0000256" key="4">
    <source>
        <dbReference type="SAM" id="MobiDB-lite"/>
    </source>
</evidence>
<sequence length="967" mass="109136">GDSESEEEESEIEEEENDVEAGDKDGGGTATMSKYLSKNASDSDESDDQRRVVRSAKDKRFEEMSLTFDQIKNGMKINDWVSLQECFDKLNKQLEKVIRVTESVQVPRLYIKALAMLEDLLAQALANKEAKKKMSSSNAKALNSMKQKLKKNNKQYEADIEKYRASPVSDGTDKSDEDDGNDDDVDSEADVEEDPAKLAASYNAVSDEDEDEEEGQDEEGSWEKKTSKRDKLMDKQFMRDPSEITWEMVDKKLKEIIAARGRKGTGRVEQVEQLTFLTRVAKTPAQKLEVLMNVVSAQFDVNPSLNSHMPIPVWKECLRNILIMLDILAQYPNIVIDDSVEIDENETQKGTDYQGTIRVWGNILAFLERIDNELFKSLQCIDPHTKEYVERLQDEPLFMVLAQNVQDYVERFHDMKAAAKVALKRMELIYYKPQEVYEAMRNLAEIQTRTDAAASEADLTGAENGDINDDGDRKFANLESKSSEDFRGPSAFIATPEIVPRRATFPAHSRTLMDILVSLIYKHGDERTKARAMICDIYHHAILNEFSVARDLLLMSHLQDGVQHMDISTQILFNRAMAQLGLCAFRASLISEAHGCLSELYAGGRVKELLAQGVSQSRYHEKTPEQEKLERRRQMPYHYHINLDQLEAVHLICAMLLEVPNMAANAHDVRRKVISKPFRRILEINDKQTFTGPPENIKDHVMAATRALSKGNWEKAYEVIASLDTWKLFREKDKVLDMMKLKIREEALRTYLFTYSTHYGSLSLDQLTAMFELSEAQVHSIVSKMMIAEEFHASWDQPTHCIVTHNVESTRLQALAIQFVEKLSVFIDSNEGAFDARTGGGLEGPLTTRRRETQDYAGAASGRWQNDFSTGQGRQSGFSARSTFTGGRNAGGQARSGATGAAFSKDRFGQGGRAGYNSGYQSTRYQDAYGCVGRTPYQMGSASSAGIRGIQPDVAVRMVRLTRSDRF</sequence>
<feature type="compositionally biased region" description="Acidic residues" evidence="4">
    <location>
        <begin position="175"/>
        <end position="193"/>
    </location>
</feature>
<dbReference type="GO" id="GO:0031369">
    <property type="term" value="F:translation initiation factor binding"/>
    <property type="evidence" value="ECO:0007669"/>
    <property type="project" value="InterPro"/>
</dbReference>
<proteinExistence type="inferred from homology"/>
<feature type="compositionally biased region" description="Acidic residues" evidence="4">
    <location>
        <begin position="206"/>
        <end position="220"/>
    </location>
</feature>
<evidence type="ECO:0000256" key="3">
    <source>
        <dbReference type="ARBA" id="ARBA00022917"/>
    </source>
</evidence>
<name>A0AA38FLL8_TAXCH</name>
<feature type="region of interest" description="Disordered" evidence="4">
    <location>
        <begin position="862"/>
        <end position="905"/>
    </location>
</feature>
<keyword evidence="1" id="KW-0963">Cytoplasm</keyword>
<dbReference type="HAMAP" id="MF_03002">
    <property type="entry name" value="eIF3c"/>
    <property type="match status" value="1"/>
</dbReference>
<feature type="region of interest" description="Disordered" evidence="4">
    <location>
        <begin position="133"/>
        <end position="228"/>
    </location>
</feature>
<dbReference type="SMART" id="SM00088">
    <property type="entry name" value="PINT"/>
    <property type="match status" value="1"/>
</dbReference>